<evidence type="ECO:0000256" key="1">
    <source>
        <dbReference type="ARBA" id="ARBA00008668"/>
    </source>
</evidence>
<evidence type="ECO:0008006" key="5">
    <source>
        <dbReference type="Google" id="ProtNLM"/>
    </source>
</evidence>
<reference evidence="3" key="1">
    <citation type="submission" date="2021-01" db="EMBL/GenBank/DDBJ databases">
        <title>Adiantum capillus-veneris genome.</title>
        <authorList>
            <person name="Fang Y."/>
            <person name="Liao Q."/>
        </authorList>
    </citation>
    <scope>NUCLEOTIDE SEQUENCE</scope>
    <source>
        <strain evidence="3">H3</strain>
        <tissue evidence="3">Leaf</tissue>
    </source>
</reference>
<dbReference type="CDD" id="cd01837">
    <property type="entry name" value="SGNH_plant_lipase_like"/>
    <property type="match status" value="1"/>
</dbReference>
<dbReference type="GO" id="GO:0006629">
    <property type="term" value="P:lipid metabolic process"/>
    <property type="evidence" value="ECO:0007669"/>
    <property type="project" value="InterPro"/>
</dbReference>
<dbReference type="InterPro" id="IPR001087">
    <property type="entry name" value="GDSL"/>
</dbReference>
<protein>
    <recommendedName>
        <fullName evidence="5">GDSL esterase/lipase</fullName>
    </recommendedName>
</protein>
<dbReference type="Gene3D" id="3.40.50.1110">
    <property type="entry name" value="SGNH hydrolase"/>
    <property type="match status" value="1"/>
</dbReference>
<dbReference type="PANTHER" id="PTHR45648:SF152">
    <property type="match status" value="1"/>
</dbReference>
<dbReference type="EMBL" id="JABFUD020000023">
    <property type="protein sequence ID" value="KAI5060877.1"/>
    <property type="molecule type" value="Genomic_DNA"/>
</dbReference>
<evidence type="ECO:0000256" key="2">
    <source>
        <dbReference type="ARBA" id="ARBA00022801"/>
    </source>
</evidence>
<dbReference type="Pfam" id="PF00657">
    <property type="entry name" value="Lipase_GDSL"/>
    <property type="match status" value="1"/>
</dbReference>
<dbReference type="InterPro" id="IPR051058">
    <property type="entry name" value="GDSL_Est/Lipase"/>
</dbReference>
<comment type="similarity">
    <text evidence="1">Belongs to the 'GDSL' lipolytic enzyme family.</text>
</comment>
<gene>
    <name evidence="3" type="ORF">GOP47_0023382</name>
</gene>
<dbReference type="GO" id="GO:0016298">
    <property type="term" value="F:lipase activity"/>
    <property type="evidence" value="ECO:0007669"/>
    <property type="project" value="InterPro"/>
</dbReference>
<dbReference type="InterPro" id="IPR035669">
    <property type="entry name" value="SGNH_plant_lipase-like"/>
</dbReference>
<evidence type="ECO:0000313" key="4">
    <source>
        <dbReference type="Proteomes" id="UP000886520"/>
    </source>
</evidence>
<proteinExistence type="inferred from homology"/>
<dbReference type="AlphaFoldDB" id="A0A9D4Z529"/>
<dbReference type="Proteomes" id="UP000886520">
    <property type="component" value="Chromosome 23"/>
</dbReference>
<dbReference type="InterPro" id="IPR036514">
    <property type="entry name" value="SGNH_hydro_sf"/>
</dbReference>
<sequence>MQLGGKVQQEWPTVCTAATVAVVIGLLWQCAAAVLVHEEKPVPAIFALGDSLLDAGNNNGLRTLAKANHPPYGLDFPTHTPTGRFVNGYMILDYLALKLGLPLIPIHSDPSTKGAKLLYGVNFASAASGIQAYTGHELGKVYSLDVQIQQFAEVKKEIIATIGANATSRLISKALFYIVTGTNDWLLYLGTPVGKLYTKPQYRDLLITKFNSQIKELYNMGAQRVVVVGLGAFGCCPGQLRAFKAINGTCVASVNKLAKDFNAPWRSQFLALADTLPGAQFAFQDACTALLHVRNNPSAYGYSIVDHACCGIGKYQGFPFCFQGFPVCDNVESHLFWDAYHPTSRFQEQFLDLVWNNGPPYSYPYSSKEFLMGLKD</sequence>
<comment type="caution">
    <text evidence="3">The sequence shown here is derived from an EMBL/GenBank/DDBJ whole genome shotgun (WGS) entry which is preliminary data.</text>
</comment>
<accession>A0A9D4Z529</accession>
<keyword evidence="2" id="KW-0378">Hydrolase</keyword>
<evidence type="ECO:0000313" key="3">
    <source>
        <dbReference type="EMBL" id="KAI5060877.1"/>
    </source>
</evidence>
<organism evidence="3 4">
    <name type="scientific">Adiantum capillus-veneris</name>
    <name type="common">Maidenhair fern</name>
    <dbReference type="NCBI Taxonomy" id="13818"/>
    <lineage>
        <taxon>Eukaryota</taxon>
        <taxon>Viridiplantae</taxon>
        <taxon>Streptophyta</taxon>
        <taxon>Embryophyta</taxon>
        <taxon>Tracheophyta</taxon>
        <taxon>Polypodiopsida</taxon>
        <taxon>Polypodiidae</taxon>
        <taxon>Polypodiales</taxon>
        <taxon>Pteridineae</taxon>
        <taxon>Pteridaceae</taxon>
        <taxon>Vittarioideae</taxon>
        <taxon>Adiantum</taxon>
    </lineage>
</organism>
<dbReference type="InterPro" id="IPR008265">
    <property type="entry name" value="Lipase_GDSL_AS"/>
</dbReference>
<dbReference type="OrthoDB" id="1600564at2759"/>
<dbReference type="PANTHER" id="PTHR45648">
    <property type="entry name" value="GDSL LIPASE/ACYLHYDROLASE FAMILY PROTEIN (AFU_ORTHOLOGUE AFUA_4G14700)"/>
    <property type="match status" value="1"/>
</dbReference>
<name>A0A9D4Z529_ADICA</name>
<dbReference type="PROSITE" id="PS01098">
    <property type="entry name" value="LIPASE_GDSL_SER"/>
    <property type="match status" value="1"/>
</dbReference>
<keyword evidence="4" id="KW-1185">Reference proteome</keyword>